<dbReference type="GO" id="GO:0003677">
    <property type="term" value="F:DNA binding"/>
    <property type="evidence" value="ECO:0007669"/>
    <property type="project" value="UniProtKB-KW"/>
</dbReference>
<dbReference type="PANTHER" id="PTHR14493:SF50">
    <property type="entry name" value="RING FINGER PROTEIN UNKEMPT"/>
    <property type="match status" value="1"/>
</dbReference>
<dbReference type="EMBL" id="GBEZ01008642">
    <property type="protein sequence ID" value="JAC76909.1"/>
    <property type="molecule type" value="Transcribed_RNA"/>
</dbReference>
<keyword evidence="2 5" id="KW-0863">Zinc-finger</keyword>
<proteinExistence type="predicted"/>
<evidence type="ECO:0000259" key="7">
    <source>
        <dbReference type="PROSITE" id="PS50103"/>
    </source>
</evidence>
<dbReference type="PROSITE" id="PS50103">
    <property type="entry name" value="ZF_C3H1"/>
    <property type="match status" value="1"/>
</dbReference>
<protein>
    <submittedName>
        <fullName evidence="8">Cys3his zinc finger protein atcth</fullName>
    </submittedName>
</protein>
<feature type="region of interest" description="Disordered" evidence="6">
    <location>
        <begin position="1"/>
        <end position="22"/>
    </location>
</feature>
<dbReference type="AlphaFoldDB" id="A0A061S1L3"/>
<dbReference type="SMART" id="SM00356">
    <property type="entry name" value="ZnF_C3H1"/>
    <property type="match status" value="2"/>
</dbReference>
<evidence type="ECO:0000313" key="8">
    <source>
        <dbReference type="EMBL" id="JAC76909.1"/>
    </source>
</evidence>
<dbReference type="InterPro" id="IPR057444">
    <property type="entry name" value="Znf-CCCH_AtC3H23-like"/>
</dbReference>
<dbReference type="Pfam" id="PF00642">
    <property type="entry name" value="zf-CCCH"/>
    <property type="match status" value="1"/>
</dbReference>
<sequence>MSPDRTFCRNPKSEEDLKTDSNNTQAYFLRSASYGSLGGRDTSTGTREAEISPLMFGNVEAAEHSVEYLLSQIPGTFNPVVTSSSTPDVDLAGTDSMVYSHRGRVPRDVAFDINDDAFSSDYFRMYEFKVKRCPRARPHDWTLCPFAHPGEKAKRRDPRICSYTGAACPDFRKGFCKRGDSCHFAHGVFECWLHPSRYRTQMCTDGTDCKRRVCFFAHSESEIRTPADDCFAGSGDLPRGDSQKGGQKHEAQRLALALSAVLNPDAGGRSPGFGHEGGVIEALEALTGGMGEGGNGLDPNQGRGAMGDLLRRLALVQEQQAAFSAAEAQLRLAVELQKLQQHQEAGKHLKTEGFSCGFPSDNASGVRDVSSDGFLWPGGACPSPPPAAQASPDGSPDISSIRRMFSAPGGIVGGGAGGQLSTHSSPQVGEGARLRGFSPSLTPRSHSHPDFSRSPLETLGYFADQQCSEQCAWPPFLPGAISVSQGLQHVSHGQVFGNANPEGPAPAAGGVGALIPEGDRIEEYEKLVRQMQQAQLTCPQFGDIAAHATPLQQDFDAVNLHQAYWDIGASFSCMKENFPGLDNNCIPQDAACQPHGFACSW</sequence>
<gene>
    <name evidence="8" type="ORF">TSPGSL018_18942</name>
</gene>
<evidence type="ECO:0000256" key="3">
    <source>
        <dbReference type="ARBA" id="ARBA00022833"/>
    </source>
</evidence>
<reference evidence="8" key="1">
    <citation type="submission" date="2014-05" db="EMBL/GenBank/DDBJ databases">
        <title>The transcriptome of the halophilic microalga Tetraselmis sp. GSL018 isolated from the Great Salt Lake, Utah.</title>
        <authorList>
            <person name="Jinkerson R.E."/>
            <person name="D'Adamo S."/>
            <person name="Posewitz M.C."/>
        </authorList>
    </citation>
    <scope>NUCLEOTIDE SEQUENCE</scope>
    <source>
        <strain evidence="8">GSL018</strain>
    </source>
</reference>
<accession>A0A061S1L3</accession>
<evidence type="ECO:0000256" key="6">
    <source>
        <dbReference type="SAM" id="MobiDB-lite"/>
    </source>
</evidence>
<feature type="domain" description="C3H1-type" evidence="7">
    <location>
        <begin position="162"/>
        <end position="189"/>
    </location>
</feature>
<name>A0A061S1L3_9CHLO</name>
<dbReference type="PANTHER" id="PTHR14493">
    <property type="entry name" value="UNKEMPT FAMILY MEMBER"/>
    <property type="match status" value="1"/>
</dbReference>
<evidence type="ECO:0000256" key="1">
    <source>
        <dbReference type="ARBA" id="ARBA00022723"/>
    </source>
</evidence>
<dbReference type="InterPro" id="IPR000571">
    <property type="entry name" value="Znf_CCCH"/>
</dbReference>
<evidence type="ECO:0000256" key="5">
    <source>
        <dbReference type="PROSITE-ProRule" id="PRU00723"/>
    </source>
</evidence>
<keyword evidence="3 5" id="KW-0862">Zinc</keyword>
<evidence type="ECO:0000256" key="2">
    <source>
        <dbReference type="ARBA" id="ARBA00022771"/>
    </source>
</evidence>
<feature type="region of interest" description="Disordered" evidence="6">
    <location>
        <begin position="412"/>
        <end position="451"/>
    </location>
</feature>
<dbReference type="Pfam" id="PF25512">
    <property type="entry name" value="zf-CCCH_AtC3H23"/>
    <property type="match status" value="1"/>
</dbReference>
<dbReference type="InterPro" id="IPR045234">
    <property type="entry name" value="Unkempt-like"/>
</dbReference>
<keyword evidence="1 5" id="KW-0479">Metal-binding</keyword>
<feature type="region of interest" description="Disordered" evidence="6">
    <location>
        <begin position="380"/>
        <end position="399"/>
    </location>
</feature>
<evidence type="ECO:0000256" key="4">
    <source>
        <dbReference type="ARBA" id="ARBA00023125"/>
    </source>
</evidence>
<keyword evidence="4" id="KW-0238">DNA-binding</keyword>
<organism evidence="8">
    <name type="scientific">Tetraselmis sp. GSL018</name>
    <dbReference type="NCBI Taxonomy" id="582737"/>
    <lineage>
        <taxon>Eukaryota</taxon>
        <taxon>Viridiplantae</taxon>
        <taxon>Chlorophyta</taxon>
        <taxon>core chlorophytes</taxon>
        <taxon>Chlorodendrophyceae</taxon>
        <taxon>Chlorodendrales</taxon>
        <taxon>Chlorodendraceae</taxon>
        <taxon>Tetraselmis</taxon>
    </lineage>
</organism>
<dbReference type="GO" id="GO:0008270">
    <property type="term" value="F:zinc ion binding"/>
    <property type="evidence" value="ECO:0007669"/>
    <property type="project" value="UniProtKB-KW"/>
</dbReference>
<feature type="zinc finger region" description="C3H1-type" evidence="5">
    <location>
        <begin position="162"/>
        <end position="189"/>
    </location>
</feature>
<dbReference type="Gene3D" id="3.30.1370.210">
    <property type="match status" value="1"/>
</dbReference>